<evidence type="ECO:0000259" key="4">
    <source>
        <dbReference type="PROSITE" id="PS50198"/>
    </source>
</evidence>
<evidence type="ECO:0000256" key="1">
    <source>
        <dbReference type="PROSITE-ProRule" id="PRU00278"/>
    </source>
</evidence>
<dbReference type="Gene3D" id="3.10.50.40">
    <property type="match status" value="1"/>
</dbReference>
<evidence type="ECO:0000313" key="6">
    <source>
        <dbReference type="Proteomes" id="UP000322530"/>
    </source>
</evidence>
<feature type="compositionally biased region" description="Low complexity" evidence="2">
    <location>
        <begin position="467"/>
        <end position="476"/>
    </location>
</feature>
<feature type="compositionally biased region" description="Polar residues" evidence="2">
    <location>
        <begin position="14"/>
        <end position="27"/>
    </location>
</feature>
<dbReference type="RefSeq" id="WP_149402255.1">
    <property type="nucleotide sequence ID" value="NZ_BIXY01000040.1"/>
</dbReference>
<dbReference type="InterPro" id="IPR000297">
    <property type="entry name" value="PPIase_PpiC"/>
</dbReference>
<dbReference type="InterPro" id="IPR050245">
    <property type="entry name" value="PrsA_foldase"/>
</dbReference>
<keyword evidence="3" id="KW-0812">Transmembrane</keyword>
<dbReference type="InterPro" id="IPR046357">
    <property type="entry name" value="PPIase_dom_sf"/>
</dbReference>
<protein>
    <recommendedName>
        <fullName evidence="4">PpiC domain-containing protein</fullName>
    </recommendedName>
</protein>
<comment type="caution">
    <text evidence="5">The sequence shown here is derived from an EMBL/GenBank/DDBJ whole genome shotgun (WGS) entry which is preliminary data.</text>
</comment>
<evidence type="ECO:0000256" key="2">
    <source>
        <dbReference type="SAM" id="MobiDB-lite"/>
    </source>
</evidence>
<dbReference type="SUPFAM" id="SSF54534">
    <property type="entry name" value="FKBP-like"/>
    <property type="match status" value="1"/>
</dbReference>
<keyword evidence="1" id="KW-0413">Isomerase</keyword>
<feature type="region of interest" description="Disordered" evidence="2">
    <location>
        <begin position="1"/>
        <end position="31"/>
    </location>
</feature>
<accession>A0A5A5TCR5</accession>
<feature type="transmembrane region" description="Helical" evidence="3">
    <location>
        <begin position="58"/>
        <end position="80"/>
    </location>
</feature>
<proteinExistence type="predicted"/>
<keyword evidence="3" id="KW-0472">Membrane</keyword>
<dbReference type="AlphaFoldDB" id="A0A5A5TCR5"/>
<reference evidence="5 6" key="1">
    <citation type="submission" date="2019-01" db="EMBL/GenBank/DDBJ databases">
        <title>Draft genome sequence of Dictyobacter sp. Uno17.</title>
        <authorList>
            <person name="Wang C.M."/>
            <person name="Zheng Y."/>
            <person name="Sakai Y."/>
            <person name="Abe K."/>
            <person name="Yokota A."/>
            <person name="Yabe S."/>
        </authorList>
    </citation>
    <scope>NUCLEOTIDE SEQUENCE [LARGE SCALE GENOMIC DNA]</scope>
    <source>
        <strain evidence="5 6">Uno17</strain>
    </source>
</reference>
<organism evidence="5 6">
    <name type="scientific">Dictyobacter arantiisoli</name>
    <dbReference type="NCBI Taxonomy" id="2014874"/>
    <lineage>
        <taxon>Bacteria</taxon>
        <taxon>Bacillati</taxon>
        <taxon>Chloroflexota</taxon>
        <taxon>Ktedonobacteria</taxon>
        <taxon>Ktedonobacterales</taxon>
        <taxon>Dictyobacteraceae</taxon>
        <taxon>Dictyobacter</taxon>
    </lineage>
</organism>
<name>A0A5A5TCR5_9CHLR</name>
<keyword evidence="1" id="KW-0697">Rotamase</keyword>
<gene>
    <name evidence="5" type="ORF">KDI_28740</name>
</gene>
<evidence type="ECO:0000256" key="3">
    <source>
        <dbReference type="SAM" id="Phobius"/>
    </source>
</evidence>
<keyword evidence="6" id="KW-1185">Reference proteome</keyword>
<dbReference type="Pfam" id="PF13616">
    <property type="entry name" value="Rotamase_3"/>
    <property type="match status" value="1"/>
</dbReference>
<feature type="region of interest" description="Disordered" evidence="2">
    <location>
        <begin position="454"/>
        <end position="476"/>
    </location>
</feature>
<evidence type="ECO:0000313" key="5">
    <source>
        <dbReference type="EMBL" id="GCF09310.1"/>
    </source>
</evidence>
<dbReference type="PANTHER" id="PTHR47245">
    <property type="entry name" value="PEPTIDYLPROLYL ISOMERASE"/>
    <property type="match status" value="1"/>
</dbReference>
<dbReference type="Proteomes" id="UP000322530">
    <property type="component" value="Unassembled WGS sequence"/>
</dbReference>
<dbReference type="EMBL" id="BIXY01000040">
    <property type="protein sequence ID" value="GCF09310.1"/>
    <property type="molecule type" value="Genomic_DNA"/>
</dbReference>
<dbReference type="OrthoDB" id="14196at2"/>
<sequence length="476" mass="52360">MKNQTARRPEGKGTTRSARSKYNNKQTAHVEARRDGQPLIFGWGGHLSRAQKTQLQRLGVWTFIGFITFLIIVVIAAFWINFNIIIPNLSVANVNGQTIPQSDYRKLVALKGQIAENTFKGRNGTLAQEASIKTKSTDQQKVVDADTKKVNDLTTQIKALPKNSNQLTDLQNQLTAAKTQQTSDQKIKSNYDSQYASLNQTDQLQEQLFTQSQIGTESVQWLQEDIVIRNWLSKQSTAIQNKVNPTSNSVNQALNAVKANLPRGTTYNGFLQNSNVSDADLQSMMTLIQRRNNMQNYLASQITSPTRQVQARDITLSTQSAAANILKQLKANGDFNALAKAQSLDSNTKTKGGELGWLAPGQYMLSDGANTAATVDSWISDPARTANELSPVLSENGTFHIVQIENIDPSHAIDSATLKSLQGNALKYWIEVQKVHGVKFSDPDSTMLFDASNVPSWIPQSPPTTPTPQIGSTTGQ</sequence>
<feature type="domain" description="PpiC" evidence="4">
    <location>
        <begin position="306"/>
        <end position="406"/>
    </location>
</feature>
<dbReference type="PROSITE" id="PS50198">
    <property type="entry name" value="PPIC_PPIASE_2"/>
    <property type="match status" value="1"/>
</dbReference>
<keyword evidence="3" id="KW-1133">Transmembrane helix</keyword>
<dbReference type="PANTHER" id="PTHR47245:SF2">
    <property type="entry name" value="PEPTIDYL-PROLYL CIS-TRANS ISOMERASE HP_0175-RELATED"/>
    <property type="match status" value="1"/>
</dbReference>
<dbReference type="GO" id="GO:0003755">
    <property type="term" value="F:peptidyl-prolyl cis-trans isomerase activity"/>
    <property type="evidence" value="ECO:0007669"/>
    <property type="project" value="UniProtKB-KW"/>
</dbReference>